<evidence type="ECO:0000256" key="2">
    <source>
        <dbReference type="ARBA" id="ARBA00022801"/>
    </source>
</evidence>
<dbReference type="EMBL" id="CP145316">
    <property type="protein sequence ID" value="XAM18875.1"/>
    <property type="molecule type" value="Genomic_DNA"/>
</dbReference>
<dbReference type="RefSeq" id="WP_343354121.1">
    <property type="nucleotide sequence ID" value="NZ_CP145316.1"/>
</dbReference>
<organism evidence="3 4">
    <name type="scientific">Helicobacter mastomyrinus</name>
    <dbReference type="NCBI Taxonomy" id="287948"/>
    <lineage>
        <taxon>Bacteria</taxon>
        <taxon>Pseudomonadati</taxon>
        <taxon>Campylobacterota</taxon>
        <taxon>Epsilonproteobacteria</taxon>
        <taxon>Campylobacterales</taxon>
        <taxon>Helicobacteraceae</taxon>
        <taxon>Helicobacter</taxon>
    </lineage>
</organism>
<keyword evidence="4" id="KW-1185">Reference proteome</keyword>
<sequence>MKHIIAFLSFLCIFTYGAPSQEIPAITQEAKALFHIESFRMQNKAGRFYTIYIAKPKQKIDSTSIFYTLDGNAFFPMLLNTIAIDKAADSIHALPIIVSIAHDSTLAFDRELRTYDYTPILDKHLQDEFSGGGGIDTFLDFLIHQVKPTIHKRFGTPSKELLFGHSFGGLFVLHTMSSANAAFTHYVCASPSLWWGNGAFIESYKTLVAKNAPLKSHIIFTRGSLEKEGQNKHKTPNAKKPLYDIQSVVKIYQKAAINPKNVVFVEITNKTHGGSIPDAFMLGLESFMGK</sequence>
<evidence type="ECO:0000256" key="1">
    <source>
        <dbReference type="ARBA" id="ARBA00005622"/>
    </source>
</evidence>
<evidence type="ECO:0000313" key="4">
    <source>
        <dbReference type="Proteomes" id="UP001434737"/>
    </source>
</evidence>
<dbReference type="InterPro" id="IPR000801">
    <property type="entry name" value="Esterase-like"/>
</dbReference>
<dbReference type="Gene3D" id="3.40.50.1820">
    <property type="entry name" value="alpha/beta hydrolase"/>
    <property type="match status" value="1"/>
</dbReference>
<dbReference type="GO" id="GO:0016787">
    <property type="term" value="F:hydrolase activity"/>
    <property type="evidence" value="ECO:0007669"/>
    <property type="project" value="UniProtKB-KW"/>
</dbReference>
<keyword evidence="2 3" id="KW-0378">Hydrolase</keyword>
<evidence type="ECO:0000313" key="3">
    <source>
        <dbReference type="EMBL" id="XAM18875.1"/>
    </source>
</evidence>
<protein>
    <submittedName>
        <fullName evidence="3">Alpha/beta hydrolase-fold protein</fullName>
    </submittedName>
</protein>
<dbReference type="Pfam" id="PF00756">
    <property type="entry name" value="Esterase"/>
    <property type="match status" value="1"/>
</dbReference>
<name>A0ABZ3F924_9HELI</name>
<dbReference type="InterPro" id="IPR029058">
    <property type="entry name" value="AB_hydrolase_fold"/>
</dbReference>
<dbReference type="InterPro" id="IPR052558">
    <property type="entry name" value="Siderophore_Hydrolase_D"/>
</dbReference>
<reference evidence="3 4" key="1">
    <citation type="submission" date="2024-02" db="EMBL/GenBank/DDBJ databases">
        <title>Genome and pathogenicity analysis of Helicobacter mastomyrinus isolated from mice.</title>
        <authorList>
            <person name="Zhu L."/>
        </authorList>
    </citation>
    <scope>NUCLEOTIDE SEQUENCE [LARGE SCALE GENOMIC DNA]</scope>
    <source>
        <strain evidence="3 4">Hm-17</strain>
    </source>
</reference>
<accession>A0ABZ3F924</accession>
<proteinExistence type="inferred from homology"/>
<dbReference type="PANTHER" id="PTHR40841:SF2">
    <property type="entry name" value="SIDEROPHORE-DEGRADING ESTERASE (EUROFUNG)"/>
    <property type="match status" value="1"/>
</dbReference>
<gene>
    <name evidence="3" type="ORF">V3I05_04135</name>
</gene>
<comment type="similarity">
    <text evidence="1">Belongs to the esterase D family.</text>
</comment>
<dbReference type="PANTHER" id="PTHR40841">
    <property type="entry name" value="SIDEROPHORE TRIACETYLFUSARININE C ESTERASE"/>
    <property type="match status" value="1"/>
</dbReference>
<dbReference type="Proteomes" id="UP001434737">
    <property type="component" value="Chromosome"/>
</dbReference>
<dbReference type="SUPFAM" id="SSF53474">
    <property type="entry name" value="alpha/beta-Hydrolases"/>
    <property type="match status" value="1"/>
</dbReference>